<evidence type="ECO:0000313" key="1">
    <source>
        <dbReference type="EMBL" id="KAJ7999972.1"/>
    </source>
</evidence>
<organism evidence="1 2">
    <name type="scientific">Dallia pectoralis</name>
    <name type="common">Alaska blackfish</name>
    <dbReference type="NCBI Taxonomy" id="75939"/>
    <lineage>
        <taxon>Eukaryota</taxon>
        <taxon>Metazoa</taxon>
        <taxon>Chordata</taxon>
        <taxon>Craniata</taxon>
        <taxon>Vertebrata</taxon>
        <taxon>Euteleostomi</taxon>
        <taxon>Actinopterygii</taxon>
        <taxon>Neopterygii</taxon>
        <taxon>Teleostei</taxon>
        <taxon>Protacanthopterygii</taxon>
        <taxon>Esociformes</taxon>
        <taxon>Umbridae</taxon>
        <taxon>Dallia</taxon>
    </lineage>
</organism>
<dbReference type="Proteomes" id="UP001157502">
    <property type="component" value="Chromosome 16"/>
</dbReference>
<sequence length="121" mass="13740">MAHRRSLCAEHRNRTARPKVLTLVQGTLTETSVSLSCLRELSISRPRFLIAFRSCFSILARFTRPVRLLALRAAVRTRRAPEMLRLAVSPGRLAPLPTTHARERAARPPGGDLVVRFYRLR</sequence>
<accession>A0ACC2G8L1</accession>
<gene>
    <name evidence="1" type="ORF">DPEC_G00199980</name>
</gene>
<proteinExistence type="predicted"/>
<dbReference type="EMBL" id="CM055743">
    <property type="protein sequence ID" value="KAJ7999972.1"/>
    <property type="molecule type" value="Genomic_DNA"/>
</dbReference>
<reference evidence="1" key="1">
    <citation type="submission" date="2021-05" db="EMBL/GenBank/DDBJ databases">
        <authorList>
            <person name="Pan Q."/>
            <person name="Jouanno E."/>
            <person name="Zahm M."/>
            <person name="Klopp C."/>
            <person name="Cabau C."/>
            <person name="Louis A."/>
            <person name="Berthelot C."/>
            <person name="Parey E."/>
            <person name="Roest Crollius H."/>
            <person name="Montfort J."/>
            <person name="Robinson-Rechavi M."/>
            <person name="Bouchez O."/>
            <person name="Lampietro C."/>
            <person name="Lopez Roques C."/>
            <person name="Donnadieu C."/>
            <person name="Postlethwait J."/>
            <person name="Bobe J."/>
            <person name="Dillon D."/>
            <person name="Chandos A."/>
            <person name="von Hippel F."/>
            <person name="Guiguen Y."/>
        </authorList>
    </citation>
    <scope>NUCLEOTIDE SEQUENCE</scope>
    <source>
        <strain evidence="1">YG-Jan2019</strain>
    </source>
</reference>
<comment type="caution">
    <text evidence="1">The sequence shown here is derived from an EMBL/GenBank/DDBJ whole genome shotgun (WGS) entry which is preliminary data.</text>
</comment>
<evidence type="ECO:0000313" key="2">
    <source>
        <dbReference type="Proteomes" id="UP001157502"/>
    </source>
</evidence>
<name>A0ACC2G8L1_DALPE</name>
<keyword evidence="2" id="KW-1185">Reference proteome</keyword>
<protein>
    <submittedName>
        <fullName evidence="1">Uncharacterized protein</fullName>
    </submittedName>
</protein>